<accession>A0ABX9E6D3</accession>
<reference evidence="1 2" key="1">
    <citation type="submission" date="2018-06" db="EMBL/GenBank/DDBJ databases">
        <title>Genomic Encyclopedia of Type Strains, Phase IV (KMG-IV): sequencing the most valuable type-strain genomes for metagenomic binning, comparative biology and taxonomic classification.</title>
        <authorList>
            <person name="Goeker M."/>
        </authorList>
    </citation>
    <scope>NUCLEOTIDE SEQUENCE [LARGE SCALE GENOMIC DNA]</scope>
    <source>
        <strain evidence="1 2">DSM 45479</strain>
    </source>
</reference>
<keyword evidence="2" id="KW-1185">Reference proteome</keyword>
<evidence type="ECO:0000313" key="1">
    <source>
        <dbReference type="EMBL" id="RAS64776.1"/>
    </source>
</evidence>
<evidence type="ECO:0000313" key="2">
    <source>
        <dbReference type="Proteomes" id="UP000248714"/>
    </source>
</evidence>
<gene>
    <name evidence="1" type="ORF">C8D87_105269</name>
</gene>
<organism evidence="1 2">
    <name type="scientific">Lentzea atacamensis</name>
    <dbReference type="NCBI Taxonomy" id="531938"/>
    <lineage>
        <taxon>Bacteria</taxon>
        <taxon>Bacillati</taxon>
        <taxon>Actinomycetota</taxon>
        <taxon>Actinomycetes</taxon>
        <taxon>Pseudonocardiales</taxon>
        <taxon>Pseudonocardiaceae</taxon>
        <taxon>Lentzea</taxon>
    </lineage>
</organism>
<dbReference type="EMBL" id="QLTT01000005">
    <property type="protein sequence ID" value="RAS64776.1"/>
    <property type="molecule type" value="Genomic_DNA"/>
</dbReference>
<protein>
    <submittedName>
        <fullName evidence="1">Uncharacterized protein</fullName>
    </submittedName>
</protein>
<dbReference type="Proteomes" id="UP000248714">
    <property type="component" value="Unassembled WGS sequence"/>
</dbReference>
<sequence>MSLTGSVPQPASTFSSPCWAYRSCCAILWRNADPNQGNGLGVLLVPGFGFGDASLALTATWLRNRGCQPAGAQIGLNVGLHQRTR</sequence>
<comment type="caution">
    <text evidence="1">The sequence shown here is derived from an EMBL/GenBank/DDBJ whole genome shotgun (WGS) entry which is preliminary data.</text>
</comment>
<proteinExistence type="predicted"/>
<name>A0ABX9E6D3_9PSEU</name>